<keyword evidence="1" id="KW-1133">Transmembrane helix</keyword>
<dbReference type="OrthoDB" id="2506077at2759"/>
<keyword evidence="3" id="KW-1185">Reference proteome</keyword>
<evidence type="ECO:0000313" key="2">
    <source>
        <dbReference type="EMBL" id="KNZ57891.1"/>
    </source>
</evidence>
<keyword evidence="1" id="KW-0812">Transmembrane</keyword>
<keyword evidence="1" id="KW-0472">Membrane</keyword>
<feature type="transmembrane region" description="Helical" evidence="1">
    <location>
        <begin position="107"/>
        <end position="128"/>
    </location>
</feature>
<protein>
    <submittedName>
        <fullName evidence="2">Uncharacterized protein</fullName>
    </submittedName>
</protein>
<accession>A0A0L6VAT7</accession>
<organism evidence="2 3">
    <name type="scientific">Puccinia sorghi</name>
    <dbReference type="NCBI Taxonomy" id="27349"/>
    <lineage>
        <taxon>Eukaryota</taxon>
        <taxon>Fungi</taxon>
        <taxon>Dikarya</taxon>
        <taxon>Basidiomycota</taxon>
        <taxon>Pucciniomycotina</taxon>
        <taxon>Pucciniomycetes</taxon>
        <taxon>Pucciniales</taxon>
        <taxon>Pucciniaceae</taxon>
        <taxon>Puccinia</taxon>
    </lineage>
</organism>
<sequence length="487" mass="55537">MIATSVNYTAQSVALHQLVVKVMKLDPPESVPLILSSTACLEPFAGFLYVLSSIPAIRQEGFWLMKMEKNGLIRPNIRTLIPMFVLVYIGLSMATIHCFQNDLRKSIVSTVTVALSLTTCPFLLCTGWTKSKLCYFKLCERGHFTNLACCVLLCHRQKPTVVWNVLTLIPRHKAGIAMRQLNSDSTLTYFQPRTLNILSAFFYASPFVFSGPITYLLTREVVDLNHRFRDYDHNFSTIMTGKLKPETVLKLNIKAITQLAYMRQRGDKMLFLCRVYSFGYFLFILVLLCLMLFGYHRILQTVRYPIRVFHQAVKQQAPVTLSVVSLSDNSALKTKMNSTSLDTSCDDTTILKRRRKTFKPVLQFSSWLPVFRQDPDFIPKPCASPTSDNLYLDNSQIWERNNQATIYSQCNALKKYQSHRDECVSNYLEVPKRRTLSELSWFTVCMGNAIWVGTMGIPFGLVTVLVAFSSPITAVREKAVVGDEFDY</sequence>
<dbReference type="VEuPathDB" id="FungiDB:VP01_2047g1"/>
<feature type="transmembrane region" description="Helical" evidence="1">
    <location>
        <begin position="441"/>
        <end position="468"/>
    </location>
</feature>
<name>A0A0L6VAT7_9BASI</name>
<dbReference type="EMBL" id="LAVV01006890">
    <property type="protein sequence ID" value="KNZ57891.1"/>
    <property type="molecule type" value="Genomic_DNA"/>
</dbReference>
<reference evidence="2 3" key="1">
    <citation type="submission" date="2015-08" db="EMBL/GenBank/DDBJ databases">
        <title>Next Generation Sequencing and Analysis of the Genome of Puccinia sorghi L Schw, the Causal Agent of Maize Common Rust.</title>
        <authorList>
            <person name="Rochi L."/>
            <person name="Burguener G."/>
            <person name="Darino M."/>
            <person name="Turjanski A."/>
            <person name="Kreff E."/>
            <person name="Dieguez M.J."/>
            <person name="Sacco F."/>
        </authorList>
    </citation>
    <scope>NUCLEOTIDE SEQUENCE [LARGE SCALE GENOMIC DNA]</scope>
    <source>
        <strain evidence="2 3">RO10H11247</strain>
    </source>
</reference>
<comment type="caution">
    <text evidence="2">The sequence shown here is derived from an EMBL/GenBank/DDBJ whole genome shotgun (WGS) entry which is preliminary data.</text>
</comment>
<evidence type="ECO:0000256" key="1">
    <source>
        <dbReference type="SAM" id="Phobius"/>
    </source>
</evidence>
<feature type="transmembrane region" description="Helical" evidence="1">
    <location>
        <begin position="275"/>
        <end position="295"/>
    </location>
</feature>
<feature type="transmembrane region" description="Helical" evidence="1">
    <location>
        <begin position="77"/>
        <end position="95"/>
    </location>
</feature>
<gene>
    <name evidence="2" type="ORF">VP01_2047g1</name>
</gene>
<feature type="transmembrane region" description="Helical" evidence="1">
    <location>
        <begin position="195"/>
        <end position="217"/>
    </location>
</feature>
<dbReference type="AlphaFoldDB" id="A0A0L6VAT7"/>
<proteinExistence type="predicted"/>
<evidence type="ECO:0000313" key="3">
    <source>
        <dbReference type="Proteomes" id="UP000037035"/>
    </source>
</evidence>
<dbReference type="Proteomes" id="UP000037035">
    <property type="component" value="Unassembled WGS sequence"/>
</dbReference>